<proteinExistence type="predicted"/>
<feature type="non-terminal residue" evidence="1">
    <location>
        <position position="1"/>
    </location>
</feature>
<reference evidence="1" key="1">
    <citation type="submission" date="2019-03" db="EMBL/GenBank/DDBJ databases">
        <title>Single cell metagenomics reveals metabolic interactions within the superorganism composed of flagellate Streblomastix strix and complex community of Bacteroidetes bacteria on its surface.</title>
        <authorList>
            <person name="Treitli S.C."/>
            <person name="Kolisko M."/>
            <person name="Husnik F."/>
            <person name="Keeling P."/>
            <person name="Hampl V."/>
        </authorList>
    </citation>
    <scope>NUCLEOTIDE SEQUENCE</scope>
    <source>
        <strain evidence="1">STM</strain>
    </source>
</reference>
<evidence type="ECO:0000313" key="1">
    <source>
        <dbReference type="EMBL" id="KAA6311542.1"/>
    </source>
</evidence>
<protein>
    <submittedName>
        <fullName evidence="1">Uncharacterized protein</fullName>
    </submittedName>
</protein>
<dbReference type="AlphaFoldDB" id="A0A5J4PQT5"/>
<comment type="caution">
    <text evidence="1">The sequence shown here is derived from an EMBL/GenBank/DDBJ whole genome shotgun (WGS) entry which is preliminary data.</text>
</comment>
<organism evidence="1">
    <name type="scientific">termite gut metagenome</name>
    <dbReference type="NCBI Taxonomy" id="433724"/>
    <lineage>
        <taxon>unclassified sequences</taxon>
        <taxon>metagenomes</taxon>
        <taxon>organismal metagenomes</taxon>
    </lineage>
</organism>
<sequence>GIEVDTVIGDTAYSGKEDLKLANERKICIAAKLNPSITRANAS</sequence>
<accession>A0A5J4PQT5</accession>
<gene>
    <name evidence="1" type="ORF">EZS27_037351</name>
</gene>
<name>A0A5J4PQT5_9ZZZZ</name>
<dbReference type="EMBL" id="SNRY01006893">
    <property type="protein sequence ID" value="KAA6311542.1"/>
    <property type="molecule type" value="Genomic_DNA"/>
</dbReference>